<dbReference type="SMART" id="SM00444">
    <property type="entry name" value="GYF"/>
    <property type="match status" value="1"/>
</dbReference>
<feature type="compositionally biased region" description="Polar residues" evidence="1">
    <location>
        <begin position="425"/>
        <end position="434"/>
    </location>
</feature>
<feature type="region of interest" description="Disordered" evidence="1">
    <location>
        <begin position="763"/>
        <end position="794"/>
    </location>
</feature>
<feature type="region of interest" description="Disordered" evidence="1">
    <location>
        <begin position="507"/>
        <end position="531"/>
    </location>
</feature>
<gene>
    <name evidence="3" type="ORF">AQUCO_00700179v1</name>
</gene>
<dbReference type="PROSITE" id="PS50829">
    <property type="entry name" value="GYF"/>
    <property type="match status" value="1"/>
</dbReference>
<evidence type="ECO:0000313" key="3">
    <source>
        <dbReference type="EMBL" id="PIA55685.1"/>
    </source>
</evidence>
<feature type="region of interest" description="Disordered" evidence="1">
    <location>
        <begin position="1343"/>
        <end position="1365"/>
    </location>
</feature>
<dbReference type="OrthoDB" id="6415790at2759"/>
<dbReference type="SUPFAM" id="SSF55277">
    <property type="entry name" value="GYF domain"/>
    <property type="match status" value="1"/>
</dbReference>
<feature type="region of interest" description="Disordered" evidence="1">
    <location>
        <begin position="808"/>
        <end position="848"/>
    </location>
</feature>
<reference evidence="3 4" key="1">
    <citation type="submission" date="2017-09" db="EMBL/GenBank/DDBJ databases">
        <title>WGS assembly of Aquilegia coerulea Goldsmith.</title>
        <authorList>
            <person name="Hodges S."/>
            <person name="Kramer E."/>
            <person name="Nordborg M."/>
            <person name="Tomkins J."/>
            <person name="Borevitz J."/>
            <person name="Derieg N."/>
            <person name="Yan J."/>
            <person name="Mihaltcheva S."/>
            <person name="Hayes R.D."/>
            <person name="Rokhsar D."/>
        </authorList>
    </citation>
    <scope>NUCLEOTIDE SEQUENCE [LARGE SCALE GENOMIC DNA]</scope>
    <source>
        <strain evidence="4">cv. Goldsmith</strain>
    </source>
</reference>
<dbReference type="InterPro" id="IPR035445">
    <property type="entry name" value="GYF-like_dom_sf"/>
</dbReference>
<dbReference type="PANTHER" id="PTHR47471">
    <property type="entry name" value="GYF DOMAIN-CONTAINING PROTEIN"/>
    <property type="match status" value="1"/>
</dbReference>
<feature type="region of interest" description="Disordered" evidence="1">
    <location>
        <begin position="1819"/>
        <end position="1846"/>
    </location>
</feature>
<feature type="compositionally biased region" description="Basic and acidic residues" evidence="1">
    <location>
        <begin position="440"/>
        <end position="461"/>
    </location>
</feature>
<evidence type="ECO:0000313" key="4">
    <source>
        <dbReference type="Proteomes" id="UP000230069"/>
    </source>
</evidence>
<feature type="compositionally biased region" description="Polar residues" evidence="1">
    <location>
        <begin position="1556"/>
        <end position="1570"/>
    </location>
</feature>
<feature type="compositionally biased region" description="Basic residues" evidence="1">
    <location>
        <begin position="1837"/>
        <end position="1846"/>
    </location>
</feature>
<name>A0A2G5EIU1_AQUCA</name>
<feature type="region of interest" description="Disordered" evidence="1">
    <location>
        <begin position="412"/>
        <end position="464"/>
    </location>
</feature>
<dbReference type="Proteomes" id="UP000230069">
    <property type="component" value="Unassembled WGS sequence"/>
</dbReference>
<dbReference type="CDD" id="cd00072">
    <property type="entry name" value="GYF"/>
    <property type="match status" value="1"/>
</dbReference>
<evidence type="ECO:0000259" key="2">
    <source>
        <dbReference type="PROSITE" id="PS50829"/>
    </source>
</evidence>
<feature type="compositionally biased region" description="Polar residues" evidence="1">
    <location>
        <begin position="1703"/>
        <end position="1712"/>
    </location>
</feature>
<feature type="non-terminal residue" evidence="3">
    <location>
        <position position="1"/>
    </location>
</feature>
<feature type="compositionally biased region" description="Polar residues" evidence="1">
    <location>
        <begin position="1675"/>
        <end position="1694"/>
    </location>
</feature>
<feature type="compositionally biased region" description="Low complexity" evidence="1">
    <location>
        <begin position="1499"/>
        <end position="1520"/>
    </location>
</feature>
<feature type="compositionally biased region" description="Low complexity" evidence="1">
    <location>
        <begin position="1244"/>
        <end position="1266"/>
    </location>
</feature>
<feature type="region of interest" description="Disordered" evidence="1">
    <location>
        <begin position="548"/>
        <end position="579"/>
    </location>
</feature>
<organism evidence="3 4">
    <name type="scientific">Aquilegia coerulea</name>
    <name type="common">Rocky mountain columbine</name>
    <dbReference type="NCBI Taxonomy" id="218851"/>
    <lineage>
        <taxon>Eukaryota</taxon>
        <taxon>Viridiplantae</taxon>
        <taxon>Streptophyta</taxon>
        <taxon>Embryophyta</taxon>
        <taxon>Tracheophyta</taxon>
        <taxon>Spermatophyta</taxon>
        <taxon>Magnoliopsida</taxon>
        <taxon>Ranunculales</taxon>
        <taxon>Ranunculaceae</taxon>
        <taxon>Thalictroideae</taxon>
        <taxon>Aquilegia</taxon>
    </lineage>
</organism>
<proteinExistence type="predicted"/>
<keyword evidence="4" id="KW-1185">Reference proteome</keyword>
<protein>
    <recommendedName>
        <fullName evidence="2">GYF domain-containing protein</fullName>
    </recommendedName>
</protein>
<dbReference type="EMBL" id="KZ305024">
    <property type="protein sequence ID" value="PIA55685.1"/>
    <property type="molecule type" value="Genomic_DNA"/>
</dbReference>
<feature type="compositionally biased region" description="Basic and acidic residues" evidence="1">
    <location>
        <begin position="114"/>
        <end position="151"/>
    </location>
</feature>
<feature type="compositionally biased region" description="Basic and acidic residues" evidence="1">
    <location>
        <begin position="160"/>
        <end position="246"/>
    </location>
</feature>
<feature type="compositionally biased region" description="Basic and acidic residues" evidence="1">
    <location>
        <begin position="1218"/>
        <end position="1236"/>
    </location>
</feature>
<feature type="region of interest" description="Disordered" evidence="1">
    <location>
        <begin position="1218"/>
        <end position="1274"/>
    </location>
</feature>
<sequence length="1872" mass="206080">ANPFFLSFLSNSNPPLSFTNFDYLSLTSLLSRSSFRCSSMAEGTNADSHHSLSLDTLHQIPKDMQGSDNPLPLSPQWLLPKPGDIKHGMVAAGESHLNPSPGYASRLGLSKTSKNGEDPHDSDKKRDVFRPSLHDLDSDRRDRWRDEERDTNSAIRRDRRKDGEKEIGDPRKMDRWVETSIKHSGEPRRPPSDRWNDSNNRDGNYDQRRDNKWSTRWGPDGRESESWREKSQDSGRDSELPRDKVMSHVSNFGKEDKEVDHYRPWRSNAAQSRGRGEPPHHQAFPQNKQSSTFNYGKGRGESASNFSIGRGRVSSGGSILNINSVQPHSLGATLDKGDGFHRDHSSLKYSRLKLLDIYRTTDMGSHESPLDGFFEIPPSLTQTEPLEPLALSAPASEELVILKGIDKGDIVSSGMPQASKEGSVGRSSTETVQLGRTKIGSREDLPSANDDYKEDSTDHSKSSHINYSDSYLEKYMDPYGSGMKSDAIHNLQTHNDSKFGVEVARSDTASHNRANDMPISRELSMQGSPSYPIAPWRSESLGERLHDSSHDWRGLSPQHRSRTSDVGWSHVQKDRDTSLENSLTMQSYYKDQPNWQAREGIHSDYSRESTIRRQMSDALDREQEARKLIQQTSPEDMSLYYKDPQGEIQGPFSGSDLIGWFEAGYFGIDLQVRVANALPGTPFSALGDVMPHLRAKAKAPPGFGTPKPNEISEPINRTTFSNLGKLHSSEIDTLKTDLRNRKEPMTEAEKRFFESLMSGSLSSPPLEKFASSEGLQGYTGNNPVGIPPMGRESGKDLNYLMAQRMSLERQRSLSNPHSNWPGRDAASGFPKAELSPDPSTPHSKFHPSMVDNPHQVPLSQNVDLISLLQGVADKSASPAISNGVSSWSNFPVQGGLDMRQDKMDLHHNQLFSQAAHGIQQQRLQPQHQQALTNIIGHTVDNSSGIVTPEKLLSSGLSQDPQMLSLLQQQYMLSQLQLQSQTPVPPQLSLLDKLLLLKQQQKQEQQQQQLLMQQHILSQVLSDQQSHQHLNESYGHLQGAAIPPINGPGDHLGLRAPFDAYQNKSQAPLPNFPGGLNSGVFPPQQIFENTSQNVRDVTRKEQIDEIQHNESLSVSAMSSSTPLPEATPNSLHEAFVKRGIVPETYAVAEEQVVQNIKTNDIFESSFHLPASTPDSVPISGVTGYGILLPEQIYDVKNFSSDIFEEIQVQKEQVHCEAPLEKETKGAEAPEVKKVSEKKSRKQKSSKANSSLDKAKGGSQSKQSESEGTNSKNSKVNVHKEAGETLYGTPSVKAGDDKSGTYTVETVTSQQVQSLLPESISDNFVDQLEVKDQDQLKEVDYMSLQNSQTQSGHRAWKPAPGVKAKSLKEIQQEEEKVAHKQMPFSDTGVNLVSSSLPWTGIVANAEPKSVRDNHQDASMSQLYAAKSDGVSNSKSKKSQLHDLLAEEVLAKSNERSLDNNDNVSSLPSVAVLPKQTGSAVDDDDFIQAKDSKKSRKKSGKVKGAGVKALNPVASAEASVASSPIEKGKSYRQLQQEKEVLPAPPSGPSLADFVLWKGESTNSSPVAAWSTESGKVPKPTSLRDIQKEQGKRAPSVLHQVPVPTPQKAQPIRGTRGSGTSWTPSGSSPSKSAPPVQINSVGSAQSKSKAEDDLFWGPLDQSKQEAKQSGFPSLANPGSWGNKSTPVKGTLGGSSSKQKFMGKPADVSSSATAQSSKGRRDALTKHSGKAMDFRDWCESETVRLTGSKDTSFLEFCLKQSTSEAEILLTENLGSFDPDHEFIDKFLNYKELLSDDVLEIAFQARSERKPAAFDARDRNVDHANIGELDPDIPMASNESNKGGKKKGKKGKKVSPLVLGFNVVSNRIMMGEIQTVED</sequence>
<dbReference type="Pfam" id="PF02213">
    <property type="entry name" value="GYF"/>
    <property type="match status" value="1"/>
</dbReference>
<feature type="region of interest" description="Disordered" evidence="1">
    <location>
        <begin position="60"/>
        <end position="80"/>
    </location>
</feature>
<accession>A0A2G5EIU1</accession>
<feature type="compositionally biased region" description="Basic and acidic residues" evidence="1">
    <location>
        <begin position="253"/>
        <end position="263"/>
    </location>
</feature>
<feature type="compositionally biased region" description="Low complexity" evidence="1">
    <location>
        <begin position="1610"/>
        <end position="1631"/>
    </location>
</feature>
<feature type="compositionally biased region" description="Polar residues" evidence="1">
    <location>
        <begin position="1633"/>
        <end position="1643"/>
    </location>
</feature>
<feature type="region of interest" description="Disordered" evidence="1">
    <location>
        <begin position="92"/>
        <end position="309"/>
    </location>
</feature>
<dbReference type="Gene3D" id="3.30.1490.40">
    <property type="match status" value="1"/>
</dbReference>
<dbReference type="InterPro" id="IPR003169">
    <property type="entry name" value="GYF"/>
</dbReference>
<feature type="domain" description="GYF" evidence="2">
    <location>
        <begin position="636"/>
        <end position="687"/>
    </location>
</feature>
<feature type="compositionally biased region" description="Polar residues" evidence="1">
    <location>
        <begin position="284"/>
        <end position="294"/>
    </location>
</feature>
<feature type="region of interest" description="Disordered" evidence="1">
    <location>
        <begin position="1450"/>
        <end position="1722"/>
    </location>
</feature>
<feature type="region of interest" description="Disordered" evidence="1">
    <location>
        <begin position="1403"/>
        <end position="1437"/>
    </location>
</feature>
<evidence type="ECO:0000256" key="1">
    <source>
        <dbReference type="SAM" id="MobiDB-lite"/>
    </source>
</evidence>
<dbReference type="PANTHER" id="PTHR47471:SF1">
    <property type="entry name" value="PROTEIN ESSENTIAL FOR POTEXVIRUS ACCUMULATION 1"/>
    <property type="match status" value="1"/>
</dbReference>